<evidence type="ECO:0000313" key="1">
    <source>
        <dbReference type="EMBL" id="AMB99911.1"/>
    </source>
</evidence>
<keyword evidence="2" id="KW-1185">Reference proteome</keyword>
<dbReference type="OrthoDB" id="2329265at2"/>
<dbReference type="STRING" id="128944.AWM75_07985"/>
<name>A0A109RI41_9LACT</name>
<dbReference type="AlphaFoldDB" id="A0A109RI41"/>
<organism evidence="1 2">
    <name type="scientific">Aerococcus urinaehominis</name>
    <dbReference type="NCBI Taxonomy" id="128944"/>
    <lineage>
        <taxon>Bacteria</taxon>
        <taxon>Bacillati</taxon>
        <taxon>Bacillota</taxon>
        <taxon>Bacilli</taxon>
        <taxon>Lactobacillales</taxon>
        <taxon>Aerococcaceae</taxon>
        <taxon>Aerococcus</taxon>
    </lineage>
</organism>
<accession>A0A109RI41</accession>
<dbReference type="Proteomes" id="UP000062260">
    <property type="component" value="Chromosome"/>
</dbReference>
<dbReference type="KEGG" id="auh:AWM75_07985"/>
<dbReference type="RefSeq" id="WP_067980608.1">
    <property type="nucleotide sequence ID" value="NZ_CP014163.1"/>
</dbReference>
<sequence length="184" mass="21075">MSLKLQAIGPNDRVLVLCEGPSEKVVMEMLLEQDRLPFSKHQLLEGEFITIGKNIKKLQQAYLSFQFSYPLHIFSVQDSKNDLWLNKLASAYQSKAVQIAHVVTAPEIEMLMVHALGKQDDFFKSKSKTKPSTFIKQVVGENPKTEEFIRDFYCQYSLVDAIKIQKSKAQDSHKYCFLADLINL</sequence>
<reference evidence="2" key="2">
    <citation type="submission" date="2016-01" db="EMBL/GenBank/DDBJ databases">
        <title>Six Aerococcus type strain genome sequencing and assembly using PacBio and Illumina Hiseq.</title>
        <authorList>
            <person name="Carkaci D."/>
            <person name="Dargis R."/>
            <person name="Nielsen X.C."/>
            <person name="Skovgaard O."/>
            <person name="Fuursted K."/>
            <person name="Christensen J.J."/>
        </authorList>
    </citation>
    <scope>NUCLEOTIDE SEQUENCE [LARGE SCALE GENOMIC DNA]</scope>
    <source>
        <strain evidence="2">CCUG42038B</strain>
    </source>
</reference>
<proteinExistence type="predicted"/>
<evidence type="ECO:0000313" key="2">
    <source>
        <dbReference type="Proteomes" id="UP000062260"/>
    </source>
</evidence>
<gene>
    <name evidence="1" type="ORF">AWM75_07985</name>
</gene>
<dbReference type="EMBL" id="CP014163">
    <property type="protein sequence ID" value="AMB99911.1"/>
    <property type="molecule type" value="Genomic_DNA"/>
</dbReference>
<reference evidence="1 2" key="1">
    <citation type="journal article" date="2016" name="Genome Announc.">
        <title>Complete Genome Sequences of Aerococcus christensenii CCUG 28831T, Aerococcus sanguinicola CCUG 43001T, Aerococcus urinae CCUG 36881T, Aerococcus urinaeequi CCUG 28094T, Aerococcus urinaehominis CCUG 42038 BT, and Aerococcus viridans CCUG 4311T.</title>
        <authorList>
            <person name="Carkaci D."/>
            <person name="Dargis R."/>
            <person name="Nielsen X.C."/>
            <person name="Skovgaard O."/>
            <person name="Fuursted K."/>
            <person name="Christensen J.J."/>
        </authorList>
    </citation>
    <scope>NUCLEOTIDE SEQUENCE [LARGE SCALE GENOMIC DNA]</scope>
    <source>
        <strain evidence="1 2">CCUG42038B</strain>
    </source>
</reference>
<protein>
    <submittedName>
        <fullName evidence="1">Uncharacterized protein</fullName>
    </submittedName>
</protein>